<comment type="caution">
    <text evidence="2">The sequence shown here is derived from an EMBL/GenBank/DDBJ whole genome shotgun (WGS) entry which is preliminary data.</text>
</comment>
<protein>
    <submittedName>
        <fullName evidence="2">Uncharacterized protein</fullName>
    </submittedName>
</protein>
<evidence type="ECO:0000256" key="1">
    <source>
        <dbReference type="SAM" id="MobiDB-lite"/>
    </source>
</evidence>
<accession>A0A0F9S9C6</accession>
<feature type="region of interest" description="Disordered" evidence="1">
    <location>
        <begin position="1"/>
        <end position="31"/>
    </location>
</feature>
<name>A0A0F9S9C6_9ZZZZ</name>
<gene>
    <name evidence="2" type="ORF">LCGC14_0547540</name>
</gene>
<reference evidence="2" key="1">
    <citation type="journal article" date="2015" name="Nature">
        <title>Complex archaea that bridge the gap between prokaryotes and eukaryotes.</title>
        <authorList>
            <person name="Spang A."/>
            <person name="Saw J.H."/>
            <person name="Jorgensen S.L."/>
            <person name="Zaremba-Niedzwiedzka K."/>
            <person name="Martijn J."/>
            <person name="Lind A.E."/>
            <person name="van Eijk R."/>
            <person name="Schleper C."/>
            <person name="Guy L."/>
            <person name="Ettema T.J."/>
        </authorList>
    </citation>
    <scope>NUCLEOTIDE SEQUENCE</scope>
</reference>
<dbReference type="AlphaFoldDB" id="A0A0F9S9C6"/>
<organism evidence="2">
    <name type="scientific">marine sediment metagenome</name>
    <dbReference type="NCBI Taxonomy" id="412755"/>
    <lineage>
        <taxon>unclassified sequences</taxon>
        <taxon>metagenomes</taxon>
        <taxon>ecological metagenomes</taxon>
    </lineage>
</organism>
<evidence type="ECO:0000313" key="2">
    <source>
        <dbReference type="EMBL" id="KKN58847.1"/>
    </source>
</evidence>
<dbReference type="EMBL" id="LAZR01000746">
    <property type="protein sequence ID" value="KKN58847.1"/>
    <property type="molecule type" value="Genomic_DNA"/>
</dbReference>
<proteinExistence type="predicted"/>
<sequence length="144" mass="16050">MSEPTPPPASDPKPPTDADKGKDKGKGLDKFINPDGTLIPVEIVDNKPQMLIDPPVIEDKDFKEEFEKLQKKQYNTERKVKLIELTALNPEVAEKYKSKKLSDIETAIDVAKVSAPKFPVNREAPVAEAAPRGGFLNRRTGKWE</sequence>
<feature type="compositionally biased region" description="Pro residues" evidence="1">
    <location>
        <begin position="1"/>
        <end position="13"/>
    </location>
</feature>
<feature type="compositionally biased region" description="Basic and acidic residues" evidence="1">
    <location>
        <begin position="14"/>
        <end position="29"/>
    </location>
</feature>